<dbReference type="RefSeq" id="XP_001446131.1">
    <property type="nucleotide sequence ID" value="XM_001446094.1"/>
</dbReference>
<evidence type="ECO:0008006" key="6">
    <source>
        <dbReference type="Google" id="ProtNLM"/>
    </source>
</evidence>
<evidence type="ECO:0000256" key="1">
    <source>
        <dbReference type="ARBA" id="ARBA00022737"/>
    </source>
</evidence>
<dbReference type="EMBL" id="CT868318">
    <property type="protein sequence ID" value="CAK78734.1"/>
    <property type="molecule type" value="Genomic_DNA"/>
</dbReference>
<evidence type="ECO:0000313" key="5">
    <source>
        <dbReference type="Proteomes" id="UP000000600"/>
    </source>
</evidence>
<protein>
    <recommendedName>
        <fullName evidence="6">Tetratricopeptide repeat protein</fullName>
    </recommendedName>
</protein>
<dbReference type="STRING" id="5888.A0D6R7"/>
<dbReference type="HOGENOM" id="CLU_944794_0_0_1"/>
<dbReference type="InterPro" id="IPR011990">
    <property type="entry name" value="TPR-like_helical_dom_sf"/>
</dbReference>
<dbReference type="InterPro" id="IPR019734">
    <property type="entry name" value="TPR_rpt"/>
</dbReference>
<dbReference type="InParanoid" id="A0D6R7"/>
<name>A0D6R7_PARTE</name>
<dbReference type="PROSITE" id="PS50005">
    <property type="entry name" value="TPR"/>
    <property type="match status" value="1"/>
</dbReference>
<keyword evidence="1" id="KW-0677">Repeat</keyword>
<reference evidence="4 5" key="1">
    <citation type="journal article" date="2006" name="Nature">
        <title>Global trends of whole-genome duplications revealed by the ciliate Paramecium tetraurelia.</title>
        <authorList>
            <consortium name="Genoscope"/>
            <person name="Aury J.-M."/>
            <person name="Jaillon O."/>
            <person name="Duret L."/>
            <person name="Noel B."/>
            <person name="Jubin C."/>
            <person name="Porcel B.M."/>
            <person name="Segurens B."/>
            <person name="Daubin V."/>
            <person name="Anthouard V."/>
            <person name="Aiach N."/>
            <person name="Arnaiz O."/>
            <person name="Billaut A."/>
            <person name="Beisson J."/>
            <person name="Blanc I."/>
            <person name="Bouhouche K."/>
            <person name="Camara F."/>
            <person name="Duharcourt S."/>
            <person name="Guigo R."/>
            <person name="Gogendeau D."/>
            <person name="Katinka M."/>
            <person name="Keller A.-M."/>
            <person name="Kissmehl R."/>
            <person name="Klotz C."/>
            <person name="Koll F."/>
            <person name="Le Moue A."/>
            <person name="Lepere C."/>
            <person name="Malinsky S."/>
            <person name="Nowacki M."/>
            <person name="Nowak J.K."/>
            <person name="Plattner H."/>
            <person name="Poulain J."/>
            <person name="Ruiz F."/>
            <person name="Serrano V."/>
            <person name="Zagulski M."/>
            <person name="Dessen P."/>
            <person name="Betermier M."/>
            <person name="Weissenbach J."/>
            <person name="Scarpelli C."/>
            <person name="Schachter V."/>
            <person name="Sperling L."/>
            <person name="Meyer E."/>
            <person name="Cohen J."/>
            <person name="Wincker P."/>
        </authorList>
    </citation>
    <scope>NUCLEOTIDE SEQUENCE [LARGE SCALE GENOMIC DNA]</scope>
    <source>
        <strain evidence="4 5">Stock d4-2</strain>
    </source>
</reference>
<evidence type="ECO:0000256" key="2">
    <source>
        <dbReference type="ARBA" id="ARBA00022803"/>
    </source>
</evidence>
<keyword evidence="2 3" id="KW-0802">TPR repeat</keyword>
<dbReference type="OrthoDB" id="309339at2759"/>
<dbReference type="AlphaFoldDB" id="A0D6R7"/>
<dbReference type="SUPFAM" id="SSF48452">
    <property type="entry name" value="TPR-like"/>
    <property type="match status" value="1"/>
</dbReference>
<feature type="repeat" description="TPR" evidence="3">
    <location>
        <begin position="42"/>
        <end position="75"/>
    </location>
</feature>
<dbReference type="SMART" id="SM00028">
    <property type="entry name" value="TPR"/>
    <property type="match status" value="4"/>
</dbReference>
<dbReference type="Gene3D" id="1.25.40.10">
    <property type="entry name" value="Tetratricopeptide repeat domain"/>
    <property type="match status" value="3"/>
</dbReference>
<keyword evidence="5" id="KW-1185">Reference proteome</keyword>
<evidence type="ECO:0000256" key="3">
    <source>
        <dbReference type="PROSITE-ProRule" id="PRU00339"/>
    </source>
</evidence>
<sequence>MGGLNNRSQKNFEEVNSLYWAGRYEDCISKCNAYQKFHITDVRYSLMKGDSYLELKKFEEAIENYEIAKEMDDTNYYAYGKIGDIMLNTGKFKEALVYYDKCTTINDQLQEYYFKKGSFLNILAKIYQKLKQLQQSLECVDHVLRLNSSHIEALQMKAILLQLINNKQSGIQEFQQNLQDSGANIRQMLQYQLSLRGQLENKSILGQILSEDESNKQFQKAFNELGKNPKKTLKICDEILRKDKTNFQFLILSAYALKNLGQYEKALQICDFIKQLDPNNQEIENLQLVIYELIQ</sequence>
<dbReference type="PANTHER" id="PTHR44943">
    <property type="entry name" value="CELLULOSE SYNTHASE OPERON PROTEIN C"/>
    <property type="match status" value="1"/>
</dbReference>
<dbReference type="GeneID" id="5031916"/>
<dbReference type="KEGG" id="ptm:GSPATT00001775001"/>
<evidence type="ECO:0000313" key="4">
    <source>
        <dbReference type="EMBL" id="CAK78734.1"/>
    </source>
</evidence>
<accession>A0D6R7</accession>
<organism evidence="4 5">
    <name type="scientific">Paramecium tetraurelia</name>
    <dbReference type="NCBI Taxonomy" id="5888"/>
    <lineage>
        <taxon>Eukaryota</taxon>
        <taxon>Sar</taxon>
        <taxon>Alveolata</taxon>
        <taxon>Ciliophora</taxon>
        <taxon>Intramacronucleata</taxon>
        <taxon>Oligohymenophorea</taxon>
        <taxon>Peniculida</taxon>
        <taxon>Parameciidae</taxon>
        <taxon>Paramecium</taxon>
    </lineage>
</organism>
<proteinExistence type="predicted"/>
<dbReference type="Pfam" id="PF13181">
    <property type="entry name" value="TPR_8"/>
    <property type="match status" value="3"/>
</dbReference>
<gene>
    <name evidence="4" type="ORF">GSPATT00001775001</name>
</gene>
<dbReference type="Proteomes" id="UP000000600">
    <property type="component" value="Unassembled WGS sequence"/>
</dbReference>
<dbReference type="PANTHER" id="PTHR44943:SF4">
    <property type="entry name" value="TPR REPEAT-CONTAINING PROTEIN MJ0798"/>
    <property type="match status" value="1"/>
</dbReference>
<dbReference type="InterPro" id="IPR051685">
    <property type="entry name" value="Ycf3/AcsC/BcsC/TPR_MFPF"/>
</dbReference>